<feature type="region of interest" description="Disordered" evidence="1">
    <location>
        <begin position="1"/>
        <end position="60"/>
    </location>
</feature>
<gene>
    <name evidence="2" type="ORF">Thi970DRAFT_04480</name>
</gene>
<dbReference type="EMBL" id="JH603170">
    <property type="protein sequence ID" value="EIC20816.1"/>
    <property type="molecule type" value="Genomic_DNA"/>
</dbReference>
<sequence length="60" mass="6842">MSRGRKSTGRRRQRRDKQASRWPGTGHEKARERTTAARAWDQDTTDTATPTTGGHRHGRV</sequence>
<feature type="compositionally biased region" description="Basic residues" evidence="1">
    <location>
        <begin position="1"/>
        <end position="15"/>
    </location>
</feature>
<evidence type="ECO:0000313" key="3">
    <source>
        <dbReference type="Proteomes" id="UP000002964"/>
    </source>
</evidence>
<reference evidence="3" key="1">
    <citation type="submission" date="2011-06" db="EMBL/GenBank/DDBJ databases">
        <authorList>
            <consortium name="US DOE Joint Genome Institute (JGI-PGF)"/>
            <person name="Lucas S."/>
            <person name="Han J."/>
            <person name="Lapidus A."/>
            <person name="Cheng J.-F."/>
            <person name="Goodwin L."/>
            <person name="Pitluck S."/>
            <person name="Peters L."/>
            <person name="Land M.L."/>
            <person name="Hauser L."/>
            <person name="Vogl K."/>
            <person name="Liu Z."/>
            <person name="Overmann J."/>
            <person name="Frigaard N.-U."/>
            <person name="Bryant D.A."/>
            <person name="Woyke T.J."/>
        </authorList>
    </citation>
    <scope>NUCLEOTIDE SEQUENCE [LARGE SCALE GENOMIC DNA]</scope>
    <source>
        <strain evidence="3">970</strain>
    </source>
</reference>
<name>H8Z717_9GAMM</name>
<organism evidence="2 3">
    <name type="scientific">Thiorhodovibrio frisius</name>
    <dbReference type="NCBI Taxonomy" id="631362"/>
    <lineage>
        <taxon>Bacteria</taxon>
        <taxon>Pseudomonadati</taxon>
        <taxon>Pseudomonadota</taxon>
        <taxon>Gammaproteobacteria</taxon>
        <taxon>Chromatiales</taxon>
        <taxon>Chromatiaceae</taxon>
        <taxon>Thiorhodovibrio</taxon>
    </lineage>
</organism>
<dbReference type="STRING" id="631362.Thi970DRAFT_04480"/>
<protein>
    <submittedName>
        <fullName evidence="2">Uncharacterized protein</fullName>
    </submittedName>
</protein>
<reference evidence="2 3" key="2">
    <citation type="submission" date="2011-11" db="EMBL/GenBank/DDBJ databases">
        <authorList>
            <consortium name="US DOE Joint Genome Institute"/>
            <person name="Lucas S."/>
            <person name="Han J."/>
            <person name="Lapidus A."/>
            <person name="Cheng J.-F."/>
            <person name="Goodwin L."/>
            <person name="Pitluck S."/>
            <person name="Peters L."/>
            <person name="Ovchinnikova G."/>
            <person name="Zhang X."/>
            <person name="Detter J.C."/>
            <person name="Han C."/>
            <person name="Tapia R."/>
            <person name="Land M."/>
            <person name="Hauser L."/>
            <person name="Kyrpides N."/>
            <person name="Ivanova N."/>
            <person name="Pagani I."/>
            <person name="Vogl K."/>
            <person name="Liu Z."/>
            <person name="Overmann J."/>
            <person name="Frigaard N.-U."/>
            <person name="Bryant D."/>
            <person name="Woyke T."/>
        </authorList>
    </citation>
    <scope>NUCLEOTIDE SEQUENCE [LARGE SCALE GENOMIC DNA]</scope>
    <source>
        <strain evidence="2 3">970</strain>
    </source>
</reference>
<evidence type="ECO:0000313" key="2">
    <source>
        <dbReference type="EMBL" id="EIC20816.1"/>
    </source>
</evidence>
<feature type="compositionally biased region" description="Basic and acidic residues" evidence="1">
    <location>
        <begin position="26"/>
        <end position="35"/>
    </location>
</feature>
<evidence type="ECO:0000256" key="1">
    <source>
        <dbReference type="SAM" id="MobiDB-lite"/>
    </source>
</evidence>
<keyword evidence="3" id="KW-1185">Reference proteome</keyword>
<dbReference type="RefSeq" id="WP_009151219.1">
    <property type="nucleotide sequence ID" value="NZ_CP121471.1"/>
</dbReference>
<accession>H8Z717</accession>
<proteinExistence type="predicted"/>
<dbReference type="Proteomes" id="UP000002964">
    <property type="component" value="Unassembled WGS sequence"/>
</dbReference>
<dbReference type="HOGENOM" id="CLU_2940405_0_0_6"/>
<dbReference type="AlphaFoldDB" id="H8Z717"/>